<evidence type="ECO:0000256" key="10">
    <source>
        <dbReference type="SAM" id="Phobius"/>
    </source>
</evidence>
<dbReference type="InterPro" id="IPR002528">
    <property type="entry name" value="MATE_fam"/>
</dbReference>
<feature type="transmembrane region" description="Helical" evidence="10">
    <location>
        <begin position="104"/>
        <end position="127"/>
    </location>
</feature>
<evidence type="ECO:0000256" key="2">
    <source>
        <dbReference type="ARBA" id="ARBA00008417"/>
    </source>
</evidence>
<dbReference type="PANTHER" id="PTHR43823:SF3">
    <property type="entry name" value="MULTIDRUG EXPORT PROTEIN MEPA"/>
    <property type="match status" value="1"/>
</dbReference>
<dbReference type="GO" id="GO:0042910">
    <property type="term" value="F:xenobiotic transmembrane transporter activity"/>
    <property type="evidence" value="ECO:0007669"/>
    <property type="project" value="InterPro"/>
</dbReference>
<comment type="caution">
    <text evidence="11">The sequence shown here is derived from an EMBL/GenBank/DDBJ whole genome shotgun (WGS) entry which is preliminary data.</text>
</comment>
<keyword evidence="4" id="KW-0813">Transport</keyword>
<evidence type="ECO:0000256" key="6">
    <source>
        <dbReference type="ARBA" id="ARBA00022692"/>
    </source>
</evidence>
<dbReference type="InterPro" id="IPR048279">
    <property type="entry name" value="MdtK-like"/>
</dbReference>
<protein>
    <recommendedName>
        <fullName evidence="3">Multidrug export protein MepA</fullName>
    </recommendedName>
</protein>
<comment type="subcellular location">
    <subcellularLocation>
        <location evidence="1">Cell membrane</location>
        <topology evidence="1">Multi-pass membrane protein</topology>
    </subcellularLocation>
</comment>
<feature type="transmembrane region" description="Helical" evidence="10">
    <location>
        <begin position="176"/>
        <end position="197"/>
    </location>
</feature>
<dbReference type="InterPro" id="IPR045070">
    <property type="entry name" value="MATE_MepA-like"/>
</dbReference>
<dbReference type="PIRSF" id="PIRSF006603">
    <property type="entry name" value="DinF"/>
    <property type="match status" value="1"/>
</dbReference>
<evidence type="ECO:0000256" key="4">
    <source>
        <dbReference type="ARBA" id="ARBA00022448"/>
    </source>
</evidence>
<dbReference type="PANTHER" id="PTHR43823">
    <property type="entry name" value="SPORULATION PROTEIN YKVU"/>
    <property type="match status" value="1"/>
</dbReference>
<evidence type="ECO:0000256" key="3">
    <source>
        <dbReference type="ARBA" id="ARBA00022106"/>
    </source>
</evidence>
<dbReference type="EMBL" id="SLYC01000066">
    <property type="protein sequence ID" value="TCP95027.1"/>
    <property type="molecule type" value="Genomic_DNA"/>
</dbReference>
<keyword evidence="9" id="KW-0046">Antibiotic resistance</keyword>
<feature type="transmembrane region" description="Helical" evidence="10">
    <location>
        <begin position="26"/>
        <end position="46"/>
    </location>
</feature>
<evidence type="ECO:0000256" key="5">
    <source>
        <dbReference type="ARBA" id="ARBA00022475"/>
    </source>
</evidence>
<evidence type="ECO:0000256" key="8">
    <source>
        <dbReference type="ARBA" id="ARBA00023136"/>
    </source>
</evidence>
<keyword evidence="5" id="KW-1003">Cell membrane</keyword>
<feature type="transmembrane region" description="Helical" evidence="10">
    <location>
        <begin position="403"/>
        <end position="424"/>
    </location>
</feature>
<accession>A0A4R2SX11</accession>
<organism evidence="11 12">
    <name type="scientific">Serpentinicella alkaliphila</name>
    <dbReference type="NCBI Taxonomy" id="1734049"/>
    <lineage>
        <taxon>Bacteria</taxon>
        <taxon>Bacillati</taxon>
        <taxon>Bacillota</taxon>
        <taxon>Clostridia</taxon>
        <taxon>Peptostreptococcales</taxon>
        <taxon>Natronincolaceae</taxon>
        <taxon>Serpentinicella</taxon>
    </lineage>
</organism>
<dbReference type="InterPro" id="IPR051327">
    <property type="entry name" value="MATE_MepA_subfamily"/>
</dbReference>
<keyword evidence="6 10" id="KW-0812">Transmembrane</keyword>
<keyword evidence="7 10" id="KW-1133">Transmembrane helix</keyword>
<dbReference type="GO" id="GO:0005886">
    <property type="term" value="C:plasma membrane"/>
    <property type="evidence" value="ECO:0007669"/>
    <property type="project" value="UniProtKB-SubCell"/>
</dbReference>
<dbReference type="GO" id="GO:0046677">
    <property type="term" value="P:response to antibiotic"/>
    <property type="evidence" value="ECO:0007669"/>
    <property type="project" value="UniProtKB-KW"/>
</dbReference>
<gene>
    <name evidence="11" type="ORF">EDD79_10664</name>
</gene>
<evidence type="ECO:0000256" key="9">
    <source>
        <dbReference type="ARBA" id="ARBA00023251"/>
    </source>
</evidence>
<evidence type="ECO:0000313" key="11">
    <source>
        <dbReference type="EMBL" id="TCP95027.1"/>
    </source>
</evidence>
<dbReference type="GO" id="GO:0015297">
    <property type="term" value="F:antiporter activity"/>
    <property type="evidence" value="ECO:0007669"/>
    <property type="project" value="InterPro"/>
</dbReference>
<evidence type="ECO:0000256" key="7">
    <source>
        <dbReference type="ARBA" id="ARBA00022989"/>
    </source>
</evidence>
<feature type="transmembrane region" description="Helical" evidence="10">
    <location>
        <begin position="203"/>
        <end position="227"/>
    </location>
</feature>
<sequence length="459" mass="49588">MQEIRNEMNVDDPVREEFLTKALGCLMLKNILPAVTSVLFILLYQMVDGILVGRRLGPEALASVNILYPIIALISGLAIMIGVGGNAKIAVLLGKGETSKARSILSLIVLVGIGIGLGSNIIILLANRSILVFLGTSGSLGYFAGEYLNVLHFFFTPMILIFILEQSVRNDGRANFATGLMGATAVLNIFLDYLFLFRFNMGIGGAALATGISQSLGAIIFLGYFINKTKRKVSGLSFGDISGSSREIIPIVGNGSSELFNSIALGITTFIYNKLIINYVGALGVAAFTIVQYIMFIGIAIFIGMANGSQPIISYNFGGGLMDRVYGALKRLLTVSTILSLIIFLIIRVKAESLVEIFIPGEPEAIKLTLRVAIYMSWSILFMPVGIIGSVYFTALEKPKKSLVVAASQSIIFTILGLITFPLVLGDIGIWITPVFAEGVTSLVAILLMYRWKKQNYAY</sequence>
<feature type="transmembrane region" description="Helical" evidence="10">
    <location>
        <begin position="147"/>
        <end position="164"/>
    </location>
</feature>
<proteinExistence type="inferred from homology"/>
<keyword evidence="8 10" id="KW-0472">Membrane</keyword>
<dbReference type="RefSeq" id="WP_132849759.1">
    <property type="nucleotide sequence ID" value="NZ_CP058648.1"/>
</dbReference>
<feature type="transmembrane region" description="Helical" evidence="10">
    <location>
        <begin position="372"/>
        <end position="396"/>
    </location>
</feature>
<dbReference type="Proteomes" id="UP000295504">
    <property type="component" value="Unassembled WGS sequence"/>
</dbReference>
<evidence type="ECO:0000256" key="1">
    <source>
        <dbReference type="ARBA" id="ARBA00004651"/>
    </source>
</evidence>
<feature type="transmembrane region" description="Helical" evidence="10">
    <location>
        <begin position="328"/>
        <end position="347"/>
    </location>
</feature>
<name>A0A4R2SX11_9FIRM</name>
<keyword evidence="12" id="KW-1185">Reference proteome</keyword>
<comment type="similarity">
    <text evidence="2">Belongs to the multi antimicrobial extrusion (MATE) (TC 2.A.66.1) family. MepA subfamily.</text>
</comment>
<feature type="transmembrane region" description="Helical" evidence="10">
    <location>
        <begin position="279"/>
        <end position="307"/>
    </location>
</feature>
<dbReference type="CDD" id="cd13143">
    <property type="entry name" value="MATE_MepA_like"/>
    <property type="match status" value="1"/>
</dbReference>
<feature type="transmembrane region" description="Helical" evidence="10">
    <location>
        <begin position="430"/>
        <end position="450"/>
    </location>
</feature>
<dbReference type="OrthoDB" id="305360at2"/>
<reference evidence="11 12" key="1">
    <citation type="submission" date="2019-03" db="EMBL/GenBank/DDBJ databases">
        <title>Genomic Encyclopedia of Type Strains, Phase IV (KMG-IV): sequencing the most valuable type-strain genomes for metagenomic binning, comparative biology and taxonomic classification.</title>
        <authorList>
            <person name="Goeker M."/>
        </authorList>
    </citation>
    <scope>NUCLEOTIDE SEQUENCE [LARGE SCALE GENOMIC DNA]</scope>
    <source>
        <strain evidence="11 12">DSM 100013</strain>
    </source>
</reference>
<feature type="transmembrane region" description="Helical" evidence="10">
    <location>
        <begin position="66"/>
        <end position="92"/>
    </location>
</feature>
<dbReference type="AlphaFoldDB" id="A0A4R2SX11"/>
<dbReference type="Pfam" id="PF01554">
    <property type="entry name" value="MatE"/>
    <property type="match status" value="2"/>
</dbReference>
<evidence type="ECO:0000313" key="12">
    <source>
        <dbReference type="Proteomes" id="UP000295504"/>
    </source>
</evidence>